<keyword evidence="1" id="KW-0597">Phosphoprotein</keyword>
<protein>
    <submittedName>
        <fullName evidence="3">Response regulator</fullName>
    </submittedName>
</protein>
<evidence type="ECO:0000313" key="3">
    <source>
        <dbReference type="EMBL" id="QDO98955.1"/>
    </source>
</evidence>
<dbReference type="PANTHER" id="PTHR43228:SF1">
    <property type="entry name" value="TWO-COMPONENT RESPONSE REGULATOR ARR22"/>
    <property type="match status" value="1"/>
</dbReference>
<dbReference type="AlphaFoldDB" id="A0A516H5G1"/>
<evidence type="ECO:0000259" key="2">
    <source>
        <dbReference type="PROSITE" id="PS50110"/>
    </source>
</evidence>
<dbReference type="OrthoDB" id="1682174at2"/>
<accession>A0A516H5G1</accession>
<dbReference type="KEGG" id="fer:FNB15_17505"/>
<keyword evidence="4" id="KW-1185">Reference proteome</keyword>
<feature type="modified residue" description="4-aspartylphosphate" evidence="1">
    <location>
        <position position="65"/>
    </location>
</feature>
<sequence>MLDNKLPGLELLRVLLVEDDMFAQRLAASVLRQLGVRDLTIVKDGQAAIDLLGSSQIQFDLIVSDWNMPKVTGLDLLKHVRKTWVNMPFLMLTGNANEEFVITARENKVDAYVIKPFSAGQLQQKLAVMFNIRLPGT</sequence>
<dbReference type="InterPro" id="IPR011006">
    <property type="entry name" value="CheY-like_superfamily"/>
</dbReference>
<dbReference type="Pfam" id="PF00072">
    <property type="entry name" value="Response_reg"/>
    <property type="match status" value="1"/>
</dbReference>
<evidence type="ECO:0000313" key="4">
    <source>
        <dbReference type="Proteomes" id="UP000317496"/>
    </source>
</evidence>
<organism evidence="3 4">
    <name type="scientific">Ferrovibrio terrae</name>
    <dbReference type="NCBI Taxonomy" id="2594003"/>
    <lineage>
        <taxon>Bacteria</taxon>
        <taxon>Pseudomonadati</taxon>
        <taxon>Pseudomonadota</taxon>
        <taxon>Alphaproteobacteria</taxon>
        <taxon>Rhodospirillales</taxon>
        <taxon>Rhodospirillaceae</taxon>
        <taxon>Ferrovibrio</taxon>
    </lineage>
</organism>
<dbReference type="SUPFAM" id="SSF52172">
    <property type="entry name" value="CheY-like"/>
    <property type="match status" value="1"/>
</dbReference>
<dbReference type="InterPro" id="IPR052048">
    <property type="entry name" value="ST_Response_Regulator"/>
</dbReference>
<dbReference type="PROSITE" id="PS50110">
    <property type="entry name" value="RESPONSE_REGULATORY"/>
    <property type="match status" value="1"/>
</dbReference>
<reference evidence="3 4" key="1">
    <citation type="submission" date="2019-07" db="EMBL/GenBank/DDBJ databases">
        <title>Genome sequencing for Ferrovibrio sp. K5.</title>
        <authorList>
            <person name="Park S.-J."/>
        </authorList>
    </citation>
    <scope>NUCLEOTIDE SEQUENCE [LARGE SCALE GENOMIC DNA]</scope>
    <source>
        <strain evidence="3 4">K5</strain>
    </source>
</reference>
<evidence type="ECO:0000256" key="1">
    <source>
        <dbReference type="PROSITE-ProRule" id="PRU00169"/>
    </source>
</evidence>
<dbReference type="PANTHER" id="PTHR43228">
    <property type="entry name" value="TWO-COMPONENT RESPONSE REGULATOR"/>
    <property type="match status" value="1"/>
</dbReference>
<dbReference type="Gene3D" id="3.40.50.2300">
    <property type="match status" value="1"/>
</dbReference>
<dbReference type="Proteomes" id="UP000317496">
    <property type="component" value="Chromosome"/>
</dbReference>
<gene>
    <name evidence="3" type="ORF">FNB15_17505</name>
</gene>
<proteinExistence type="predicted"/>
<name>A0A516H5G1_9PROT</name>
<dbReference type="GO" id="GO:0000160">
    <property type="term" value="P:phosphorelay signal transduction system"/>
    <property type="evidence" value="ECO:0007669"/>
    <property type="project" value="InterPro"/>
</dbReference>
<dbReference type="SMART" id="SM00448">
    <property type="entry name" value="REC"/>
    <property type="match status" value="1"/>
</dbReference>
<dbReference type="InterPro" id="IPR001789">
    <property type="entry name" value="Sig_transdc_resp-reg_receiver"/>
</dbReference>
<feature type="domain" description="Response regulatory" evidence="2">
    <location>
        <begin position="13"/>
        <end position="130"/>
    </location>
</feature>
<dbReference type="EMBL" id="CP041636">
    <property type="protein sequence ID" value="QDO98955.1"/>
    <property type="molecule type" value="Genomic_DNA"/>
</dbReference>